<name>A0A1V9XMP7_9ACAR</name>
<keyword evidence="1" id="KW-0175">Coiled coil</keyword>
<dbReference type="EMBL" id="MNPL01007358">
    <property type="protein sequence ID" value="OQR74789.1"/>
    <property type="molecule type" value="Genomic_DNA"/>
</dbReference>
<keyword evidence="3" id="KW-1185">Reference proteome</keyword>
<accession>A0A1V9XMP7</accession>
<feature type="coiled-coil region" evidence="1">
    <location>
        <begin position="167"/>
        <end position="215"/>
    </location>
</feature>
<comment type="caution">
    <text evidence="2">The sequence shown here is derived from an EMBL/GenBank/DDBJ whole genome shotgun (WGS) entry which is preliminary data.</text>
</comment>
<reference evidence="2 3" key="1">
    <citation type="journal article" date="2017" name="Gigascience">
        <title>Draft genome of the honey bee ectoparasitic mite, Tropilaelaps mercedesae, is shaped by the parasitic life history.</title>
        <authorList>
            <person name="Dong X."/>
            <person name="Armstrong S.D."/>
            <person name="Xia D."/>
            <person name="Makepeace B.L."/>
            <person name="Darby A.C."/>
            <person name="Kadowaki T."/>
        </authorList>
    </citation>
    <scope>NUCLEOTIDE SEQUENCE [LARGE SCALE GENOMIC DNA]</scope>
    <source>
        <strain evidence="2">Wuxi-XJTLU</strain>
    </source>
</reference>
<evidence type="ECO:0000313" key="3">
    <source>
        <dbReference type="Proteomes" id="UP000192247"/>
    </source>
</evidence>
<dbReference type="OrthoDB" id="5982876at2759"/>
<dbReference type="AlphaFoldDB" id="A0A1V9XMP7"/>
<proteinExistence type="predicted"/>
<protein>
    <recommendedName>
        <fullName evidence="4">THAP-type domain-containing protein</fullName>
    </recommendedName>
</protein>
<dbReference type="Proteomes" id="UP000192247">
    <property type="component" value="Unassembled WGS sequence"/>
</dbReference>
<evidence type="ECO:0000313" key="2">
    <source>
        <dbReference type="EMBL" id="OQR74789.1"/>
    </source>
</evidence>
<sequence length="226" mass="25726">MHCTVVSSHDGRWSAAPSFWRQLRENWQNIGEEHTHEEFLHLFGGLRPEAVPTRLLDGPGDAEGDVRRCGVPRCHRTEDEVPLFKGRQAFRAVGIEAGIDLTKGWICAEHFEDSCIDDRGRLKAGSMPSRGLETPQIDQNAVKLILSEDVVEDIVDDLQDIDTRTENSSLKLKLRRAHDEIENLKKTVTLLHSDIAGKRRRIQTLEEELAQATSSWRQFEVRIVNE</sequence>
<dbReference type="InParanoid" id="A0A1V9XMP7"/>
<evidence type="ECO:0008006" key="4">
    <source>
        <dbReference type="Google" id="ProtNLM"/>
    </source>
</evidence>
<evidence type="ECO:0000256" key="1">
    <source>
        <dbReference type="SAM" id="Coils"/>
    </source>
</evidence>
<organism evidence="2 3">
    <name type="scientific">Tropilaelaps mercedesae</name>
    <dbReference type="NCBI Taxonomy" id="418985"/>
    <lineage>
        <taxon>Eukaryota</taxon>
        <taxon>Metazoa</taxon>
        <taxon>Ecdysozoa</taxon>
        <taxon>Arthropoda</taxon>
        <taxon>Chelicerata</taxon>
        <taxon>Arachnida</taxon>
        <taxon>Acari</taxon>
        <taxon>Parasitiformes</taxon>
        <taxon>Mesostigmata</taxon>
        <taxon>Gamasina</taxon>
        <taxon>Dermanyssoidea</taxon>
        <taxon>Laelapidae</taxon>
        <taxon>Tropilaelaps</taxon>
    </lineage>
</organism>
<gene>
    <name evidence="2" type="ORF">BIW11_03360</name>
</gene>